<dbReference type="PROSITE" id="PS00086">
    <property type="entry name" value="CYTOCHROME_P450"/>
    <property type="match status" value="1"/>
</dbReference>
<name>A0AAX6EAH6_IRIPA</name>
<keyword evidence="5 9" id="KW-0560">Oxidoreductase</keyword>
<dbReference type="GO" id="GO:0016705">
    <property type="term" value="F:oxidoreductase activity, acting on paired donors, with incorporation or reduction of molecular oxygen"/>
    <property type="evidence" value="ECO:0007669"/>
    <property type="project" value="InterPro"/>
</dbReference>
<keyword evidence="7 9" id="KW-0503">Monooxygenase</keyword>
<dbReference type="GO" id="GO:0020037">
    <property type="term" value="F:heme binding"/>
    <property type="evidence" value="ECO:0007669"/>
    <property type="project" value="InterPro"/>
</dbReference>
<keyword evidence="12" id="KW-1185">Reference proteome</keyword>
<dbReference type="InterPro" id="IPR036396">
    <property type="entry name" value="Cyt_P450_sf"/>
</dbReference>
<dbReference type="Proteomes" id="UP001140949">
    <property type="component" value="Unassembled WGS sequence"/>
</dbReference>
<evidence type="ECO:0000256" key="8">
    <source>
        <dbReference type="PIRSR" id="PIRSR602401-1"/>
    </source>
</evidence>
<evidence type="ECO:0000256" key="5">
    <source>
        <dbReference type="ARBA" id="ARBA00023002"/>
    </source>
</evidence>
<keyword evidence="10" id="KW-0472">Membrane</keyword>
<protein>
    <submittedName>
        <fullName evidence="11">Flavonoid 3'-monooxygenase</fullName>
    </submittedName>
</protein>
<accession>A0AAX6EAH6</accession>
<keyword evidence="4 8" id="KW-0479">Metal-binding</keyword>
<dbReference type="FunFam" id="1.10.630.10:FF:000126">
    <property type="entry name" value="Predicted protein"/>
    <property type="match status" value="1"/>
</dbReference>
<dbReference type="SUPFAM" id="SSF48264">
    <property type="entry name" value="Cytochrome P450"/>
    <property type="match status" value="1"/>
</dbReference>
<comment type="cofactor">
    <cofactor evidence="1 8">
        <name>heme</name>
        <dbReference type="ChEBI" id="CHEBI:30413"/>
    </cofactor>
</comment>
<dbReference type="InterPro" id="IPR017972">
    <property type="entry name" value="Cyt_P450_CS"/>
</dbReference>
<dbReference type="InterPro" id="IPR002401">
    <property type="entry name" value="Cyt_P450_E_grp-I"/>
</dbReference>
<dbReference type="CDD" id="cd11073">
    <property type="entry name" value="CYP76-like"/>
    <property type="match status" value="1"/>
</dbReference>
<dbReference type="GO" id="GO:0004497">
    <property type="term" value="F:monooxygenase activity"/>
    <property type="evidence" value="ECO:0007669"/>
    <property type="project" value="UniProtKB-KW"/>
</dbReference>
<dbReference type="Pfam" id="PF00067">
    <property type="entry name" value="p450"/>
    <property type="match status" value="1"/>
</dbReference>
<evidence type="ECO:0000256" key="1">
    <source>
        <dbReference type="ARBA" id="ARBA00001971"/>
    </source>
</evidence>
<evidence type="ECO:0000313" key="12">
    <source>
        <dbReference type="Proteomes" id="UP001140949"/>
    </source>
</evidence>
<dbReference type="PRINTS" id="PR00463">
    <property type="entry name" value="EP450I"/>
</dbReference>
<evidence type="ECO:0000256" key="4">
    <source>
        <dbReference type="ARBA" id="ARBA00022723"/>
    </source>
</evidence>
<dbReference type="GO" id="GO:0005506">
    <property type="term" value="F:iron ion binding"/>
    <property type="evidence" value="ECO:0007669"/>
    <property type="project" value="InterPro"/>
</dbReference>
<evidence type="ECO:0000256" key="6">
    <source>
        <dbReference type="ARBA" id="ARBA00023004"/>
    </source>
</evidence>
<comment type="similarity">
    <text evidence="2 9">Belongs to the cytochrome P450 family.</text>
</comment>
<keyword evidence="3 8" id="KW-0349">Heme</keyword>
<evidence type="ECO:0000256" key="10">
    <source>
        <dbReference type="SAM" id="Phobius"/>
    </source>
</evidence>
<feature type="transmembrane region" description="Helical" evidence="10">
    <location>
        <begin position="49"/>
        <end position="67"/>
    </location>
</feature>
<evidence type="ECO:0000256" key="7">
    <source>
        <dbReference type="ARBA" id="ARBA00023033"/>
    </source>
</evidence>
<dbReference type="AlphaFoldDB" id="A0AAX6EAH6"/>
<keyword evidence="10" id="KW-0812">Transmembrane</keyword>
<reference evidence="11" key="1">
    <citation type="journal article" date="2023" name="GigaByte">
        <title>Genome assembly of the bearded iris, Iris pallida Lam.</title>
        <authorList>
            <person name="Bruccoleri R.E."/>
            <person name="Oakeley E.J."/>
            <person name="Faust A.M.E."/>
            <person name="Altorfer M."/>
            <person name="Dessus-Babus S."/>
            <person name="Burckhardt D."/>
            <person name="Oertli M."/>
            <person name="Naumann U."/>
            <person name="Petersen F."/>
            <person name="Wong J."/>
        </authorList>
    </citation>
    <scope>NUCLEOTIDE SEQUENCE</scope>
    <source>
        <strain evidence="11">GSM-AAB239-AS_SAM_17_03QT</strain>
    </source>
</reference>
<evidence type="ECO:0000256" key="2">
    <source>
        <dbReference type="ARBA" id="ARBA00010617"/>
    </source>
</evidence>
<dbReference type="PRINTS" id="PR00385">
    <property type="entry name" value="P450"/>
</dbReference>
<evidence type="ECO:0000256" key="3">
    <source>
        <dbReference type="ARBA" id="ARBA00022617"/>
    </source>
</evidence>
<comment type="caution">
    <text evidence="11">The sequence shown here is derived from an EMBL/GenBank/DDBJ whole genome shotgun (WGS) entry which is preliminary data.</text>
</comment>
<evidence type="ECO:0000256" key="9">
    <source>
        <dbReference type="RuleBase" id="RU000461"/>
    </source>
</evidence>
<dbReference type="PANTHER" id="PTHR47951:SF3">
    <property type="entry name" value="CYTOCHROME P450, FAMILY 706, SUBFAMILY A, POLYPEPTIDE 4"/>
    <property type="match status" value="1"/>
</dbReference>
<feature type="transmembrane region" description="Helical" evidence="10">
    <location>
        <begin position="20"/>
        <end position="37"/>
    </location>
</feature>
<dbReference type="InterPro" id="IPR001128">
    <property type="entry name" value="Cyt_P450"/>
</dbReference>
<keyword evidence="10" id="KW-1133">Transmembrane helix</keyword>
<keyword evidence="6 8" id="KW-0408">Iron</keyword>
<dbReference type="EMBL" id="JANAVB010038419">
    <property type="protein sequence ID" value="KAJ6801024.1"/>
    <property type="molecule type" value="Genomic_DNA"/>
</dbReference>
<evidence type="ECO:0000313" key="11">
    <source>
        <dbReference type="EMBL" id="KAJ6801024.1"/>
    </source>
</evidence>
<feature type="binding site" description="axial binding residue" evidence="8">
    <location>
        <position position="484"/>
    </location>
    <ligand>
        <name>heme</name>
        <dbReference type="ChEBI" id="CHEBI:30413"/>
    </ligand>
    <ligandPart>
        <name>Fe</name>
        <dbReference type="ChEBI" id="CHEBI:18248"/>
    </ligandPart>
</feature>
<sequence>MPMEAIVNKSVSVLYLHTKPNFWITISLLSVLERTCIPMAMAISTNLNLVLTLCIPTVLFLLFIRWLKEGRSLPPGPFGLPLLGNLPFLSPDLHRCFADLSRTYGPVMTIRLGCRPCVVLSSSSAAREALRDNDLTFASHDVPAAALAAFNGINLVWNPYGPVWRMLRKMSVREVLSASSLEAVRPLRRREVQRMVETIHAKEGSAVEVRELVFLTTLSVMFGMLWGGTVSDEGVGNEFKAAMDGIMECLGKANVSDLFPVLAPLDIQGVAKQIVRFRDSYFRVFDSILEDRRNEMDANEGGGRDGKRDFLQVMLELLDKGADSQVPLKIDQVKGVFFDLVAGGTDTTSTTVEWAIAEILNNPDIMKKVQDELDEVVGKNRCVEESDIPRLPYLNAVMKEVFRLHPVVPLLVPYSPSSSCTVGGFSIPKGTKVFINVWAIHREPSVWKDALKFEPERFLRGNDKYDYSGNNFNYLTFGSGRRICPGIPLAENMVMYLLASLLHPFEWRLPKGTEMNLKEHFGIVLKKDKHLVAIPSGRLSKTIFSA</sequence>
<gene>
    <name evidence="11" type="ORF">M6B38_199410</name>
</gene>
<organism evidence="11 12">
    <name type="scientific">Iris pallida</name>
    <name type="common">Sweet iris</name>
    <dbReference type="NCBI Taxonomy" id="29817"/>
    <lineage>
        <taxon>Eukaryota</taxon>
        <taxon>Viridiplantae</taxon>
        <taxon>Streptophyta</taxon>
        <taxon>Embryophyta</taxon>
        <taxon>Tracheophyta</taxon>
        <taxon>Spermatophyta</taxon>
        <taxon>Magnoliopsida</taxon>
        <taxon>Liliopsida</taxon>
        <taxon>Asparagales</taxon>
        <taxon>Iridaceae</taxon>
        <taxon>Iridoideae</taxon>
        <taxon>Irideae</taxon>
        <taxon>Iris</taxon>
    </lineage>
</organism>
<dbReference type="PANTHER" id="PTHR47951">
    <property type="entry name" value="OS08G0547900 PROTEIN"/>
    <property type="match status" value="1"/>
</dbReference>
<dbReference type="Gene3D" id="1.10.630.10">
    <property type="entry name" value="Cytochrome P450"/>
    <property type="match status" value="1"/>
</dbReference>
<proteinExistence type="inferred from homology"/>
<reference evidence="11" key="2">
    <citation type="submission" date="2023-04" db="EMBL/GenBank/DDBJ databases">
        <authorList>
            <person name="Bruccoleri R.E."/>
            <person name="Oakeley E.J."/>
            <person name="Faust A.-M."/>
            <person name="Dessus-Babus S."/>
            <person name="Altorfer M."/>
            <person name="Burckhardt D."/>
            <person name="Oertli M."/>
            <person name="Naumann U."/>
            <person name="Petersen F."/>
            <person name="Wong J."/>
        </authorList>
    </citation>
    <scope>NUCLEOTIDE SEQUENCE</scope>
    <source>
        <strain evidence="11">GSM-AAB239-AS_SAM_17_03QT</strain>
        <tissue evidence="11">Leaf</tissue>
    </source>
</reference>